<protein>
    <submittedName>
        <fullName evidence="2">Uncharacterized protein</fullName>
    </submittedName>
</protein>
<evidence type="ECO:0000313" key="2">
    <source>
        <dbReference type="EMBL" id="ADG07111.1"/>
    </source>
</evidence>
<dbReference type="EMBL" id="CP002017">
    <property type="protein sequence ID" value="ADG07111.1"/>
    <property type="molecule type" value="Genomic_DNA"/>
</dbReference>
<accession>D5WSU2</accession>
<dbReference type="AlphaFoldDB" id="D5WSU2"/>
<name>D5WSU2_KYRT2</name>
<sequence>MQFVILLSVFLGLTVLFIGGYIWTNHIRGKVVYLAPDQWSEEAIRQTIAEWEAKGWVWERTNEKARSIRFKHGKTRRPFS</sequence>
<keyword evidence="3" id="KW-1185">Reference proteome</keyword>
<dbReference type="RefSeq" id="WP_013076394.1">
    <property type="nucleotide sequence ID" value="NC_014098.1"/>
</dbReference>
<reference evidence="2 3" key="1">
    <citation type="journal article" date="2011" name="Stand. Genomic Sci.">
        <title>Complete genome sequence of the thermophilic, hydrogen-oxidizing Bacillus tusciae type strain (T2) and reclassification in the new genus, Kyrpidia gen. nov. as Kyrpidia tusciae comb. nov. and emendation of the family Alicyclobacillaceae da Costa and Rainey, 2010.</title>
        <authorList>
            <person name="Klenk H.P."/>
            <person name="Lapidus A."/>
            <person name="Chertkov O."/>
            <person name="Copeland A."/>
            <person name="Del Rio T.G."/>
            <person name="Nolan M."/>
            <person name="Lucas S."/>
            <person name="Chen F."/>
            <person name="Tice H."/>
            <person name="Cheng J.F."/>
            <person name="Han C."/>
            <person name="Bruce D."/>
            <person name="Goodwin L."/>
            <person name="Pitluck S."/>
            <person name="Pati A."/>
            <person name="Ivanova N."/>
            <person name="Mavromatis K."/>
            <person name="Daum C."/>
            <person name="Chen A."/>
            <person name="Palaniappan K."/>
            <person name="Chang Y.J."/>
            <person name="Land M."/>
            <person name="Hauser L."/>
            <person name="Jeffries C.D."/>
            <person name="Detter J.C."/>
            <person name="Rohde M."/>
            <person name="Abt B."/>
            <person name="Pukall R."/>
            <person name="Goker M."/>
            <person name="Bristow J."/>
            <person name="Markowitz V."/>
            <person name="Hugenholtz P."/>
            <person name="Eisen J.A."/>
        </authorList>
    </citation>
    <scope>NUCLEOTIDE SEQUENCE [LARGE SCALE GENOMIC DNA]</scope>
    <source>
        <strain evidence="2 3">DSM 2912</strain>
    </source>
</reference>
<dbReference type="KEGG" id="bts:Btus_2448"/>
<organism evidence="2 3">
    <name type="scientific">Kyrpidia tusciae (strain DSM 2912 / NBRC 15312 / T2)</name>
    <name type="common">Bacillus tusciae</name>
    <dbReference type="NCBI Taxonomy" id="562970"/>
    <lineage>
        <taxon>Bacteria</taxon>
        <taxon>Bacillati</taxon>
        <taxon>Bacillota</taxon>
        <taxon>Bacilli</taxon>
        <taxon>Bacillales</taxon>
        <taxon>Alicyclobacillaceae</taxon>
        <taxon>Kyrpidia</taxon>
    </lineage>
</organism>
<gene>
    <name evidence="2" type="ordered locus">Btus_2448</name>
</gene>
<feature type="transmembrane region" description="Helical" evidence="1">
    <location>
        <begin position="6"/>
        <end position="24"/>
    </location>
</feature>
<proteinExistence type="predicted"/>
<keyword evidence="1" id="KW-1133">Transmembrane helix</keyword>
<dbReference type="STRING" id="562970.Btus_2448"/>
<keyword evidence="1" id="KW-0812">Transmembrane</keyword>
<keyword evidence="1" id="KW-0472">Membrane</keyword>
<dbReference type="OrthoDB" id="9849412at2"/>
<evidence type="ECO:0000313" key="3">
    <source>
        <dbReference type="Proteomes" id="UP000002368"/>
    </source>
</evidence>
<evidence type="ECO:0000256" key="1">
    <source>
        <dbReference type="SAM" id="Phobius"/>
    </source>
</evidence>
<dbReference type="Proteomes" id="UP000002368">
    <property type="component" value="Chromosome"/>
</dbReference>
<dbReference type="HOGENOM" id="CLU_2585149_0_0_9"/>